<proteinExistence type="predicted"/>
<dbReference type="EMBL" id="JAPDDT010000011">
    <property type="protein sequence ID" value="MCW1925018.1"/>
    <property type="molecule type" value="Genomic_DNA"/>
</dbReference>
<keyword evidence="2" id="KW-1185">Reference proteome</keyword>
<dbReference type="RefSeq" id="WP_264489126.1">
    <property type="nucleotide sequence ID" value="NZ_JAPDDT010000011.1"/>
</dbReference>
<comment type="caution">
    <text evidence="1">The sequence shown here is derived from an EMBL/GenBank/DDBJ whole genome shotgun (WGS) entry which is preliminary data.</text>
</comment>
<accession>A0ABT3GNC7</accession>
<protein>
    <submittedName>
        <fullName evidence="1">Uncharacterized protein</fullName>
    </submittedName>
</protein>
<evidence type="ECO:0000313" key="1">
    <source>
        <dbReference type="EMBL" id="MCW1925018.1"/>
    </source>
</evidence>
<dbReference type="Proteomes" id="UP001320876">
    <property type="component" value="Unassembled WGS sequence"/>
</dbReference>
<gene>
    <name evidence="1" type="ORF">OKA05_20820</name>
</gene>
<sequence length="180" mass="18766">MVATRTGVPVGRNLLHDLHLAGGGGLGTDFLFEGVLDDVAIFREVLDTTQIAIIRSTGVSGFTGLPQPPDAPLAITGVSVSGGNLIIGGASGIVIGQFYHLESSTTLDSFNPIPGSNFTGGDPVPVVPMSKEQHLPAVECFPGYEIEVEWPWGVCLPGPFADRAMRLKWMAHAASSSLAA</sequence>
<reference evidence="1 2" key="1">
    <citation type="submission" date="2022-10" db="EMBL/GenBank/DDBJ databases">
        <title>Luteolibacter arcticus strain CCTCC AB 2014275, whole genome shotgun sequencing project.</title>
        <authorList>
            <person name="Zhao G."/>
            <person name="Shen L."/>
        </authorList>
    </citation>
    <scope>NUCLEOTIDE SEQUENCE [LARGE SCALE GENOMIC DNA]</scope>
    <source>
        <strain evidence="1 2">CCTCC AB 2014275</strain>
    </source>
</reference>
<name>A0ABT3GNC7_9BACT</name>
<evidence type="ECO:0000313" key="2">
    <source>
        <dbReference type="Proteomes" id="UP001320876"/>
    </source>
</evidence>
<organism evidence="1 2">
    <name type="scientific">Luteolibacter arcticus</name>
    <dbReference type="NCBI Taxonomy" id="1581411"/>
    <lineage>
        <taxon>Bacteria</taxon>
        <taxon>Pseudomonadati</taxon>
        <taxon>Verrucomicrobiota</taxon>
        <taxon>Verrucomicrobiia</taxon>
        <taxon>Verrucomicrobiales</taxon>
        <taxon>Verrucomicrobiaceae</taxon>
        <taxon>Luteolibacter</taxon>
    </lineage>
</organism>